<dbReference type="Proteomes" id="UP000790347">
    <property type="component" value="Unassembled WGS sequence"/>
</dbReference>
<comment type="caution">
    <text evidence="1">The sequence shown here is derived from an EMBL/GenBank/DDBJ whole genome shotgun (WGS) entry which is preliminary data.</text>
</comment>
<dbReference type="EMBL" id="ASGP02000002">
    <property type="protein sequence ID" value="KAH9522058.1"/>
    <property type="molecule type" value="Genomic_DNA"/>
</dbReference>
<dbReference type="AlphaFoldDB" id="A0A922I6A3"/>
<reference evidence="1" key="1">
    <citation type="submission" date="2013-05" db="EMBL/GenBank/DDBJ databases">
        <authorList>
            <person name="Yim A.K.Y."/>
            <person name="Chan T.F."/>
            <person name="Ji K.M."/>
            <person name="Liu X.Y."/>
            <person name="Zhou J.W."/>
            <person name="Li R.Q."/>
            <person name="Yang K.Y."/>
            <person name="Li J."/>
            <person name="Li M."/>
            <person name="Law P.T.W."/>
            <person name="Wu Y.L."/>
            <person name="Cai Z.L."/>
            <person name="Qin H."/>
            <person name="Bao Y."/>
            <person name="Leung R.K.K."/>
            <person name="Ng P.K.S."/>
            <person name="Zou J."/>
            <person name="Zhong X.J."/>
            <person name="Ran P.X."/>
            <person name="Zhong N.S."/>
            <person name="Liu Z.G."/>
            <person name="Tsui S.K.W."/>
        </authorList>
    </citation>
    <scope>NUCLEOTIDE SEQUENCE</scope>
    <source>
        <strain evidence="1">Derf</strain>
        <tissue evidence="1">Whole organism</tissue>
    </source>
</reference>
<reference evidence="1" key="2">
    <citation type="journal article" date="2022" name="Res Sq">
        <title>Comparative Genomics Reveals Insights into the Divergent Evolution of Astigmatic Mites and Household Pest Adaptations.</title>
        <authorList>
            <person name="Xiong Q."/>
            <person name="Wan A.T.-Y."/>
            <person name="Liu X.-Y."/>
            <person name="Fung C.S.-H."/>
            <person name="Xiao X."/>
            <person name="Malainual N."/>
            <person name="Hou J."/>
            <person name="Wang L."/>
            <person name="Wang M."/>
            <person name="Yang K."/>
            <person name="Cui Y."/>
            <person name="Leung E."/>
            <person name="Nong W."/>
            <person name="Shin S.-K."/>
            <person name="Au S."/>
            <person name="Jeong K.Y."/>
            <person name="Chew F.T."/>
            <person name="Hui J."/>
            <person name="Leung T.F."/>
            <person name="Tungtrongchitr A."/>
            <person name="Zhong N."/>
            <person name="Liu Z."/>
            <person name="Tsui S."/>
        </authorList>
    </citation>
    <scope>NUCLEOTIDE SEQUENCE</scope>
    <source>
        <strain evidence="1">Derf</strain>
        <tissue evidence="1">Whole organism</tissue>
    </source>
</reference>
<evidence type="ECO:0000313" key="1">
    <source>
        <dbReference type="EMBL" id="KAH9522058.1"/>
    </source>
</evidence>
<organism evidence="1 2">
    <name type="scientific">Dermatophagoides farinae</name>
    <name type="common">American house dust mite</name>
    <dbReference type="NCBI Taxonomy" id="6954"/>
    <lineage>
        <taxon>Eukaryota</taxon>
        <taxon>Metazoa</taxon>
        <taxon>Ecdysozoa</taxon>
        <taxon>Arthropoda</taxon>
        <taxon>Chelicerata</taxon>
        <taxon>Arachnida</taxon>
        <taxon>Acari</taxon>
        <taxon>Acariformes</taxon>
        <taxon>Sarcoptiformes</taxon>
        <taxon>Astigmata</taxon>
        <taxon>Psoroptidia</taxon>
        <taxon>Analgoidea</taxon>
        <taxon>Pyroglyphidae</taxon>
        <taxon>Dermatophagoidinae</taxon>
        <taxon>Dermatophagoides</taxon>
    </lineage>
</organism>
<gene>
    <name evidence="1" type="ORF">DERF_005661</name>
</gene>
<keyword evidence="2" id="KW-1185">Reference proteome</keyword>
<protein>
    <submittedName>
        <fullName evidence="1">Uncharacterized protein</fullName>
    </submittedName>
</protein>
<sequence length="88" mass="9850">MLIDSMVLRSGVLTVCELNAFTMVRMMGILSIKPTTGTRDRNAIVAGINPRNNSKNPYDSSIMPMIGQPNKTIIMPEKNDVDAFHLWR</sequence>
<evidence type="ECO:0000313" key="2">
    <source>
        <dbReference type="Proteomes" id="UP000790347"/>
    </source>
</evidence>
<proteinExistence type="predicted"/>
<name>A0A922I6A3_DERFA</name>
<accession>A0A922I6A3</accession>